<accession>A0A7W5CB76</accession>
<organism evidence="2 3">
    <name type="scientific">Paenibacillus endophyticus</name>
    <dbReference type="NCBI Taxonomy" id="1294268"/>
    <lineage>
        <taxon>Bacteria</taxon>
        <taxon>Bacillati</taxon>
        <taxon>Bacillota</taxon>
        <taxon>Bacilli</taxon>
        <taxon>Bacillales</taxon>
        <taxon>Paenibacillaceae</taxon>
        <taxon>Paenibacillus</taxon>
    </lineage>
</organism>
<dbReference type="RefSeq" id="WP_183568045.1">
    <property type="nucleotide sequence ID" value="NZ_CBCSLB010000040.1"/>
</dbReference>
<evidence type="ECO:0000313" key="3">
    <source>
        <dbReference type="Proteomes" id="UP000518605"/>
    </source>
</evidence>
<evidence type="ECO:0000256" key="1">
    <source>
        <dbReference type="SAM" id="Phobius"/>
    </source>
</evidence>
<dbReference type="EMBL" id="JACHXW010000016">
    <property type="protein sequence ID" value="MBB3154505.1"/>
    <property type="molecule type" value="Genomic_DNA"/>
</dbReference>
<protein>
    <submittedName>
        <fullName evidence="2">Uncharacterized protein</fullName>
    </submittedName>
</protein>
<keyword evidence="1" id="KW-0812">Transmembrane</keyword>
<keyword evidence="3" id="KW-1185">Reference proteome</keyword>
<name>A0A7W5CB76_9BACL</name>
<dbReference type="Proteomes" id="UP000518605">
    <property type="component" value="Unassembled WGS sequence"/>
</dbReference>
<sequence>MGTNGDWMIMLVAGCLFIFWLFRMFHRWLHEPASVNRLKLGKGGVLAADDENIILLEQSGYEVSSGKHLIPVPIKVNDVPLGKGSRIYIDYIAVKDNCSYVVKTARDRMPIDWSPSGVRDKLLVYALLLPECEGILFVDAKEKLIRKITFHISDY</sequence>
<keyword evidence="1" id="KW-1133">Transmembrane helix</keyword>
<dbReference type="AlphaFoldDB" id="A0A7W5CB76"/>
<proteinExistence type="predicted"/>
<keyword evidence="1" id="KW-0472">Membrane</keyword>
<evidence type="ECO:0000313" key="2">
    <source>
        <dbReference type="EMBL" id="MBB3154505.1"/>
    </source>
</evidence>
<reference evidence="2 3" key="1">
    <citation type="submission" date="2020-08" db="EMBL/GenBank/DDBJ databases">
        <title>Genomic Encyclopedia of Type Strains, Phase III (KMG-III): the genomes of soil and plant-associated and newly described type strains.</title>
        <authorList>
            <person name="Whitman W."/>
        </authorList>
    </citation>
    <scope>NUCLEOTIDE SEQUENCE [LARGE SCALE GENOMIC DNA]</scope>
    <source>
        <strain evidence="2 3">CECT 8234</strain>
    </source>
</reference>
<gene>
    <name evidence="2" type="ORF">FHS16_004587</name>
</gene>
<feature type="transmembrane region" description="Helical" evidence="1">
    <location>
        <begin position="6"/>
        <end position="22"/>
    </location>
</feature>
<comment type="caution">
    <text evidence="2">The sequence shown here is derived from an EMBL/GenBank/DDBJ whole genome shotgun (WGS) entry which is preliminary data.</text>
</comment>